<evidence type="ECO:0000256" key="1">
    <source>
        <dbReference type="SAM" id="MobiDB-lite"/>
    </source>
</evidence>
<feature type="compositionally biased region" description="Polar residues" evidence="1">
    <location>
        <begin position="56"/>
        <end position="66"/>
    </location>
</feature>
<organism evidence="2 3">
    <name type="scientific">Punica granatum</name>
    <name type="common">Pomegranate</name>
    <dbReference type="NCBI Taxonomy" id="22663"/>
    <lineage>
        <taxon>Eukaryota</taxon>
        <taxon>Viridiplantae</taxon>
        <taxon>Streptophyta</taxon>
        <taxon>Embryophyta</taxon>
        <taxon>Tracheophyta</taxon>
        <taxon>Spermatophyta</taxon>
        <taxon>Magnoliopsida</taxon>
        <taxon>eudicotyledons</taxon>
        <taxon>Gunneridae</taxon>
        <taxon>Pentapetalae</taxon>
        <taxon>rosids</taxon>
        <taxon>malvids</taxon>
        <taxon>Myrtales</taxon>
        <taxon>Lythraceae</taxon>
        <taxon>Punica</taxon>
    </lineage>
</organism>
<keyword evidence="3" id="KW-1185">Reference proteome</keyword>
<sequence length="66" mass="7146">MAFVGDAKGPRLVIGTKVIYHEETALVTWAAASSSPVFIRRKGMGGKRGEREKSRTITGNGDNQKI</sequence>
<dbReference type="Proteomes" id="UP000233551">
    <property type="component" value="Unassembled WGS sequence"/>
</dbReference>
<comment type="caution">
    <text evidence="2">The sequence shown here is derived from an EMBL/GenBank/DDBJ whole genome shotgun (WGS) entry which is preliminary data.</text>
</comment>
<protein>
    <submittedName>
        <fullName evidence="2">Uncharacterized protein</fullName>
    </submittedName>
</protein>
<feature type="region of interest" description="Disordered" evidence="1">
    <location>
        <begin position="41"/>
        <end position="66"/>
    </location>
</feature>
<accession>A0A2I0JVR8</accession>
<evidence type="ECO:0000313" key="2">
    <source>
        <dbReference type="EMBL" id="PKI59566.1"/>
    </source>
</evidence>
<dbReference type="AlphaFoldDB" id="A0A2I0JVR8"/>
<dbReference type="EMBL" id="PGOL01001267">
    <property type="protein sequence ID" value="PKI59566.1"/>
    <property type="molecule type" value="Genomic_DNA"/>
</dbReference>
<gene>
    <name evidence="2" type="ORF">CRG98_020094</name>
</gene>
<evidence type="ECO:0000313" key="3">
    <source>
        <dbReference type="Proteomes" id="UP000233551"/>
    </source>
</evidence>
<reference evidence="2 3" key="1">
    <citation type="submission" date="2017-11" db="EMBL/GenBank/DDBJ databases">
        <title>De-novo sequencing of pomegranate (Punica granatum L.) genome.</title>
        <authorList>
            <person name="Akparov Z."/>
            <person name="Amiraslanov A."/>
            <person name="Hajiyeva S."/>
            <person name="Abbasov M."/>
            <person name="Kaur K."/>
            <person name="Hamwieh A."/>
            <person name="Solovyev V."/>
            <person name="Salamov A."/>
            <person name="Braich B."/>
            <person name="Kosarev P."/>
            <person name="Mahmoud A."/>
            <person name="Hajiyev E."/>
            <person name="Babayeva S."/>
            <person name="Izzatullayeva V."/>
            <person name="Mammadov A."/>
            <person name="Mammadov A."/>
            <person name="Sharifova S."/>
            <person name="Ojaghi J."/>
            <person name="Eynullazada K."/>
            <person name="Bayramov B."/>
            <person name="Abdulazimova A."/>
            <person name="Shahmuradov I."/>
        </authorList>
    </citation>
    <scope>NUCLEOTIDE SEQUENCE [LARGE SCALE GENOMIC DNA]</scope>
    <source>
        <strain evidence="3">cv. AG2017</strain>
        <tissue evidence="2">Leaf</tissue>
    </source>
</reference>
<name>A0A2I0JVR8_PUNGR</name>
<proteinExistence type="predicted"/>